<reference evidence="1 2" key="1">
    <citation type="submission" date="2019-10" db="EMBL/GenBank/DDBJ databases">
        <title>Description of Paenibacillus pedi sp. nov.</title>
        <authorList>
            <person name="Carlier A."/>
            <person name="Qi S."/>
        </authorList>
    </citation>
    <scope>NUCLEOTIDE SEQUENCE [LARGE SCALE GENOMIC DNA]</scope>
    <source>
        <strain evidence="1 2">LMG 31457</strain>
    </source>
</reference>
<proteinExistence type="predicted"/>
<dbReference type="EMBL" id="WHNZ01000039">
    <property type="protein sequence ID" value="NOV01640.1"/>
    <property type="molecule type" value="Genomic_DNA"/>
</dbReference>
<name>A0ABX1ZRF9_9BACL</name>
<gene>
    <name evidence="1" type="ORF">GC097_16615</name>
</gene>
<organism evidence="1 2">
    <name type="scientific">Paenibacillus planticolens</name>
    <dbReference type="NCBI Taxonomy" id="2654976"/>
    <lineage>
        <taxon>Bacteria</taxon>
        <taxon>Bacillati</taxon>
        <taxon>Bacillota</taxon>
        <taxon>Bacilli</taxon>
        <taxon>Bacillales</taxon>
        <taxon>Paenibacillaceae</taxon>
        <taxon>Paenibacillus</taxon>
    </lineage>
</organism>
<evidence type="ECO:0000313" key="2">
    <source>
        <dbReference type="Proteomes" id="UP000618579"/>
    </source>
</evidence>
<keyword evidence="2" id="KW-1185">Reference proteome</keyword>
<dbReference type="RefSeq" id="WP_171684460.1">
    <property type="nucleotide sequence ID" value="NZ_WHNZ01000039.1"/>
</dbReference>
<dbReference type="Proteomes" id="UP000618579">
    <property type="component" value="Unassembled WGS sequence"/>
</dbReference>
<evidence type="ECO:0000313" key="1">
    <source>
        <dbReference type="EMBL" id="NOV01640.1"/>
    </source>
</evidence>
<comment type="caution">
    <text evidence="1">The sequence shown here is derived from an EMBL/GenBank/DDBJ whole genome shotgun (WGS) entry which is preliminary data.</text>
</comment>
<accession>A0ABX1ZRF9</accession>
<protein>
    <submittedName>
        <fullName evidence="1">Uncharacterized protein</fullName>
    </submittedName>
</protein>
<sequence>MGYSAGCDDSGVGCGATTARDSGATTARVATRDTGVGYGTGYRRGQAVAAVLFRVESKEVATSSS</sequence>